<comment type="catalytic activity">
    <reaction evidence="11">
        <text>a 5,6-dihydrouridine in tRNA + NAD(+) = a uridine in tRNA + NADH + H(+)</text>
        <dbReference type="Rhea" id="RHEA:54452"/>
        <dbReference type="Rhea" id="RHEA-COMP:13339"/>
        <dbReference type="Rhea" id="RHEA-COMP:13887"/>
        <dbReference type="ChEBI" id="CHEBI:15378"/>
        <dbReference type="ChEBI" id="CHEBI:57540"/>
        <dbReference type="ChEBI" id="CHEBI:57945"/>
        <dbReference type="ChEBI" id="CHEBI:65315"/>
        <dbReference type="ChEBI" id="CHEBI:74443"/>
    </reaction>
</comment>
<feature type="binding site" evidence="14">
    <location>
        <position position="76"/>
    </location>
    <ligand>
        <name>FMN</name>
        <dbReference type="ChEBI" id="CHEBI:58210"/>
    </ligand>
</feature>
<accession>A0A7W9ZEW0</accession>
<dbReference type="InterPro" id="IPR001269">
    <property type="entry name" value="DUS_fam"/>
</dbReference>
<reference evidence="16 17" key="1">
    <citation type="submission" date="2020-08" db="EMBL/GenBank/DDBJ databases">
        <title>Genomic Encyclopedia of Type Strains, Phase IV (KMG-IV): sequencing the most valuable type-strain genomes for metagenomic binning, comparative biology and taxonomic classification.</title>
        <authorList>
            <person name="Goeker M."/>
        </authorList>
    </citation>
    <scope>NUCLEOTIDE SEQUENCE [LARGE SCALE GENOMIC DNA]</scope>
    <source>
        <strain evidence="16 17">DSM 11590</strain>
    </source>
</reference>
<dbReference type="EMBL" id="JACIIX010000004">
    <property type="protein sequence ID" value="MBB6209975.1"/>
    <property type="molecule type" value="Genomic_DNA"/>
</dbReference>
<keyword evidence="5 12" id="KW-0288">FMN</keyword>
<evidence type="ECO:0000256" key="14">
    <source>
        <dbReference type="PIRSR" id="PIRSR006621-2"/>
    </source>
</evidence>
<feature type="active site" description="Proton donor" evidence="13">
    <location>
        <position position="106"/>
    </location>
</feature>
<comment type="cofactor">
    <cofactor evidence="1 12 14">
        <name>FMN</name>
        <dbReference type="ChEBI" id="CHEBI:58210"/>
    </cofactor>
</comment>
<organism evidence="16 17">
    <name type="scientific">Novispirillum itersonii</name>
    <name type="common">Aquaspirillum itersonii</name>
    <dbReference type="NCBI Taxonomy" id="189"/>
    <lineage>
        <taxon>Bacteria</taxon>
        <taxon>Pseudomonadati</taxon>
        <taxon>Pseudomonadota</taxon>
        <taxon>Alphaproteobacteria</taxon>
        <taxon>Rhodospirillales</taxon>
        <taxon>Novispirillaceae</taxon>
        <taxon>Novispirillum</taxon>
    </lineage>
</organism>
<proteinExistence type="inferred from homology"/>
<name>A0A7W9ZEW0_NOVIT</name>
<dbReference type="GO" id="GO:0000049">
    <property type="term" value="F:tRNA binding"/>
    <property type="evidence" value="ECO:0007669"/>
    <property type="project" value="UniProtKB-KW"/>
</dbReference>
<dbReference type="Gene3D" id="1.10.1200.80">
    <property type="entry name" value="Putative flavin oxidoreducatase, domain 2"/>
    <property type="match status" value="1"/>
</dbReference>
<keyword evidence="6 12" id="KW-0819">tRNA processing</keyword>
<evidence type="ECO:0000256" key="3">
    <source>
        <dbReference type="ARBA" id="ARBA00022555"/>
    </source>
</evidence>
<comment type="similarity">
    <text evidence="12">Belongs to the dus family.</text>
</comment>
<feature type="binding site" evidence="14">
    <location>
        <position position="175"/>
    </location>
    <ligand>
        <name>FMN</name>
        <dbReference type="ChEBI" id="CHEBI:58210"/>
    </ligand>
</feature>
<evidence type="ECO:0000313" key="17">
    <source>
        <dbReference type="Proteomes" id="UP000544872"/>
    </source>
</evidence>
<evidence type="ECO:0000256" key="2">
    <source>
        <dbReference type="ARBA" id="ARBA00002790"/>
    </source>
</evidence>
<keyword evidence="9 12" id="KW-0560">Oxidoreductase</keyword>
<evidence type="ECO:0000256" key="4">
    <source>
        <dbReference type="ARBA" id="ARBA00022630"/>
    </source>
</evidence>
<dbReference type="PIRSF" id="PIRSF006621">
    <property type="entry name" value="Dus"/>
    <property type="match status" value="1"/>
</dbReference>
<protein>
    <recommendedName>
        <fullName evidence="12">tRNA-dihydrouridine synthase</fullName>
        <ecNumber evidence="12">1.3.1.-</ecNumber>
    </recommendedName>
</protein>
<keyword evidence="4 12" id="KW-0285">Flavoprotein</keyword>
<dbReference type="GO" id="GO:0050660">
    <property type="term" value="F:flavin adenine dinucleotide binding"/>
    <property type="evidence" value="ECO:0007669"/>
    <property type="project" value="InterPro"/>
</dbReference>
<dbReference type="Pfam" id="PF01207">
    <property type="entry name" value="Dus"/>
    <property type="match status" value="1"/>
</dbReference>
<comment type="function">
    <text evidence="2 12">Catalyzes the synthesis of 5,6-dihydrouridine (D), a modified base found in the D-loop of most tRNAs, via the reduction of the C5-C6 double bond in target uridines.</text>
</comment>
<dbReference type="InterPro" id="IPR018517">
    <property type="entry name" value="tRNA_hU_synthase_CS"/>
</dbReference>
<feature type="binding site" evidence="14">
    <location>
        <position position="145"/>
    </location>
    <ligand>
        <name>FMN</name>
        <dbReference type="ChEBI" id="CHEBI:58210"/>
    </ligand>
</feature>
<dbReference type="Gene3D" id="3.20.20.70">
    <property type="entry name" value="Aldolase class I"/>
    <property type="match status" value="1"/>
</dbReference>
<evidence type="ECO:0000256" key="9">
    <source>
        <dbReference type="ARBA" id="ARBA00023002"/>
    </source>
</evidence>
<feature type="domain" description="DUS-like FMN-binding" evidence="15">
    <location>
        <begin position="20"/>
        <end position="308"/>
    </location>
</feature>
<evidence type="ECO:0000256" key="11">
    <source>
        <dbReference type="ARBA" id="ARBA00048802"/>
    </source>
</evidence>
<evidence type="ECO:0000256" key="8">
    <source>
        <dbReference type="ARBA" id="ARBA00022884"/>
    </source>
</evidence>
<evidence type="ECO:0000256" key="13">
    <source>
        <dbReference type="PIRSR" id="PIRSR006621-1"/>
    </source>
</evidence>
<dbReference type="GO" id="GO:0017150">
    <property type="term" value="F:tRNA dihydrouridine synthase activity"/>
    <property type="evidence" value="ECO:0007669"/>
    <property type="project" value="InterPro"/>
</dbReference>
<evidence type="ECO:0000256" key="6">
    <source>
        <dbReference type="ARBA" id="ARBA00022694"/>
    </source>
</evidence>
<dbReference type="SUPFAM" id="SSF51395">
    <property type="entry name" value="FMN-linked oxidoreductases"/>
    <property type="match status" value="1"/>
</dbReference>
<comment type="catalytic activity">
    <reaction evidence="10">
        <text>a 5,6-dihydrouridine in tRNA + NADP(+) = a uridine in tRNA + NADPH + H(+)</text>
        <dbReference type="Rhea" id="RHEA:23624"/>
        <dbReference type="Rhea" id="RHEA-COMP:13339"/>
        <dbReference type="Rhea" id="RHEA-COMP:13887"/>
        <dbReference type="ChEBI" id="CHEBI:15378"/>
        <dbReference type="ChEBI" id="CHEBI:57783"/>
        <dbReference type="ChEBI" id="CHEBI:58349"/>
        <dbReference type="ChEBI" id="CHEBI:65315"/>
        <dbReference type="ChEBI" id="CHEBI:74443"/>
    </reaction>
</comment>
<dbReference type="CDD" id="cd02801">
    <property type="entry name" value="DUS_like_FMN"/>
    <property type="match status" value="1"/>
</dbReference>
<evidence type="ECO:0000256" key="12">
    <source>
        <dbReference type="PIRNR" id="PIRNR006621"/>
    </source>
</evidence>
<sequence>MSLLPALKIGPLVIDHPALMAPMSGVTDRPFRRLAHRFGAGLVYSEMIASSQMIRAHADTLRMSTPCDDEFPMAVQLAGNEPEVMAEAAKMNADRGAALIDINMGCPVKKVVKGYAGSALMKDEILAGRIMEAVAKAVSVPVTVKMRLGWDADHLNAPSLARIAENSGMRMVTVHGRTRCQMYTGTADWTQVRAVKQAISLPVTVNGDILDVETARQALEQSGADAVMIGRGAQGRPWLLGQIGAALRYGAAPQEPSVAERLEILLEHFDEILVHYGREKGLRVARKHVAWGIHGLPGSKDFRETFQTEDCADTARRKIVDFMSAQGGGGDRQQAA</sequence>
<dbReference type="InterPro" id="IPR013785">
    <property type="entry name" value="Aldolase_TIM"/>
</dbReference>
<dbReference type="InterPro" id="IPR035587">
    <property type="entry name" value="DUS-like_FMN-bd"/>
</dbReference>
<gene>
    <name evidence="16" type="ORF">FHS48_001385</name>
</gene>
<dbReference type="PROSITE" id="PS01136">
    <property type="entry name" value="UPF0034"/>
    <property type="match status" value="1"/>
</dbReference>
<keyword evidence="8" id="KW-0694">RNA-binding</keyword>
<dbReference type="RefSeq" id="WP_184262726.1">
    <property type="nucleotide sequence ID" value="NZ_JACIIX010000004.1"/>
</dbReference>
<keyword evidence="14" id="KW-0547">Nucleotide-binding</keyword>
<dbReference type="PANTHER" id="PTHR45846">
    <property type="entry name" value="TRNA-DIHYDROURIDINE(47) SYNTHASE [NAD(P)(+)]-LIKE"/>
    <property type="match status" value="1"/>
</dbReference>
<evidence type="ECO:0000256" key="1">
    <source>
        <dbReference type="ARBA" id="ARBA00001917"/>
    </source>
</evidence>
<evidence type="ECO:0000256" key="5">
    <source>
        <dbReference type="ARBA" id="ARBA00022643"/>
    </source>
</evidence>
<dbReference type="Proteomes" id="UP000544872">
    <property type="component" value="Unassembled WGS sequence"/>
</dbReference>
<evidence type="ECO:0000256" key="7">
    <source>
        <dbReference type="ARBA" id="ARBA00022857"/>
    </source>
</evidence>
<dbReference type="NCBIfam" id="TIGR00737">
    <property type="entry name" value="nifR3_yhdG"/>
    <property type="match status" value="1"/>
</dbReference>
<dbReference type="EC" id="1.3.1.-" evidence="12"/>
<dbReference type="InterPro" id="IPR024036">
    <property type="entry name" value="tRNA-dHydroUridine_Synthase_C"/>
</dbReference>
<keyword evidence="3" id="KW-0820">tRNA-binding</keyword>
<comment type="caution">
    <text evidence="16">The sequence shown here is derived from an EMBL/GenBank/DDBJ whole genome shotgun (WGS) entry which is preliminary data.</text>
</comment>
<keyword evidence="7" id="KW-0521">NADP</keyword>
<feature type="binding site" evidence="14">
    <location>
        <begin position="230"/>
        <end position="231"/>
    </location>
    <ligand>
        <name>FMN</name>
        <dbReference type="ChEBI" id="CHEBI:58210"/>
    </ligand>
</feature>
<keyword evidence="17" id="KW-1185">Reference proteome</keyword>
<evidence type="ECO:0000256" key="10">
    <source>
        <dbReference type="ARBA" id="ARBA00048205"/>
    </source>
</evidence>
<evidence type="ECO:0000313" key="16">
    <source>
        <dbReference type="EMBL" id="MBB6209975.1"/>
    </source>
</evidence>
<dbReference type="AlphaFoldDB" id="A0A7W9ZEW0"/>
<evidence type="ECO:0000259" key="15">
    <source>
        <dbReference type="Pfam" id="PF01207"/>
    </source>
</evidence>
<dbReference type="PANTHER" id="PTHR45846:SF1">
    <property type="entry name" value="TRNA-DIHYDROURIDINE(47) SYNTHASE [NAD(P)(+)]-LIKE"/>
    <property type="match status" value="1"/>
</dbReference>
<dbReference type="InterPro" id="IPR004652">
    <property type="entry name" value="DusB-like"/>
</dbReference>